<dbReference type="InterPro" id="IPR051487">
    <property type="entry name" value="Ser/Thr_Proteases_Immune/Dev"/>
</dbReference>
<feature type="domain" description="CUB" evidence="10">
    <location>
        <begin position="55"/>
        <end position="169"/>
    </location>
</feature>
<keyword evidence="9" id="KW-0472">Membrane</keyword>
<evidence type="ECO:0000256" key="7">
    <source>
        <dbReference type="ARBA" id="ARBA00024195"/>
    </source>
</evidence>
<organism evidence="12 13">
    <name type="scientific">Brassicogethes aeneus</name>
    <name type="common">Rape pollen beetle</name>
    <name type="synonym">Meligethes aeneus</name>
    <dbReference type="NCBI Taxonomy" id="1431903"/>
    <lineage>
        <taxon>Eukaryota</taxon>
        <taxon>Metazoa</taxon>
        <taxon>Ecdysozoa</taxon>
        <taxon>Arthropoda</taxon>
        <taxon>Hexapoda</taxon>
        <taxon>Insecta</taxon>
        <taxon>Pterygota</taxon>
        <taxon>Neoptera</taxon>
        <taxon>Endopterygota</taxon>
        <taxon>Coleoptera</taxon>
        <taxon>Polyphaga</taxon>
        <taxon>Cucujiformia</taxon>
        <taxon>Nitidulidae</taxon>
        <taxon>Meligethinae</taxon>
        <taxon>Brassicogethes</taxon>
    </lineage>
</organism>
<dbReference type="AlphaFoldDB" id="A0A9P0AZ83"/>
<evidence type="ECO:0000256" key="8">
    <source>
        <dbReference type="PROSITE-ProRule" id="PRU00059"/>
    </source>
</evidence>
<dbReference type="SUPFAM" id="SSF50494">
    <property type="entry name" value="Trypsin-like serine proteases"/>
    <property type="match status" value="1"/>
</dbReference>
<keyword evidence="9" id="KW-1133">Transmembrane helix</keyword>
<dbReference type="CDD" id="cd00190">
    <property type="entry name" value="Tryp_SPc"/>
    <property type="match status" value="1"/>
</dbReference>
<dbReference type="GO" id="GO:0006508">
    <property type="term" value="P:proteolysis"/>
    <property type="evidence" value="ECO:0007669"/>
    <property type="project" value="UniProtKB-KW"/>
</dbReference>
<evidence type="ECO:0000259" key="10">
    <source>
        <dbReference type="PROSITE" id="PS01180"/>
    </source>
</evidence>
<dbReference type="EMBL" id="OV121133">
    <property type="protein sequence ID" value="CAH0551938.1"/>
    <property type="molecule type" value="Genomic_DNA"/>
</dbReference>
<dbReference type="InterPro" id="IPR035914">
    <property type="entry name" value="Sperma_CUB_dom_sf"/>
</dbReference>
<dbReference type="Pfam" id="PF00431">
    <property type="entry name" value="CUB"/>
    <property type="match status" value="1"/>
</dbReference>
<evidence type="ECO:0000313" key="12">
    <source>
        <dbReference type="EMBL" id="CAH0551938.1"/>
    </source>
</evidence>
<dbReference type="GO" id="GO:0004252">
    <property type="term" value="F:serine-type endopeptidase activity"/>
    <property type="evidence" value="ECO:0007669"/>
    <property type="project" value="InterPro"/>
</dbReference>
<evidence type="ECO:0000259" key="11">
    <source>
        <dbReference type="PROSITE" id="PS50240"/>
    </source>
</evidence>
<proteinExistence type="inferred from homology"/>
<keyword evidence="2" id="KW-0964">Secreted</keyword>
<dbReference type="SUPFAM" id="SSF49854">
    <property type="entry name" value="Spermadhesin, CUB domain"/>
    <property type="match status" value="1"/>
</dbReference>
<dbReference type="Gene3D" id="2.60.120.290">
    <property type="entry name" value="Spermadhesin, CUB domain"/>
    <property type="match status" value="1"/>
</dbReference>
<keyword evidence="13" id="KW-1185">Reference proteome</keyword>
<comment type="subcellular location">
    <subcellularLocation>
        <location evidence="1">Secreted</location>
    </subcellularLocation>
</comment>
<protein>
    <recommendedName>
        <fullName evidence="14">Venom serine protease 34</fullName>
    </recommendedName>
</protein>
<dbReference type="PANTHER" id="PTHR24256">
    <property type="entry name" value="TRYPTASE-RELATED"/>
    <property type="match status" value="1"/>
</dbReference>
<evidence type="ECO:0008006" key="14">
    <source>
        <dbReference type="Google" id="ProtNLM"/>
    </source>
</evidence>
<keyword evidence="6" id="KW-1015">Disulfide bond</keyword>
<comment type="similarity">
    <text evidence="7">Belongs to the peptidase S1 family. CLIP subfamily.</text>
</comment>
<evidence type="ECO:0000256" key="4">
    <source>
        <dbReference type="ARBA" id="ARBA00022801"/>
    </source>
</evidence>
<keyword evidence="3" id="KW-0645">Protease</keyword>
<dbReference type="PROSITE" id="PS00134">
    <property type="entry name" value="TRYPSIN_HIS"/>
    <property type="match status" value="1"/>
</dbReference>
<dbReference type="InterPro" id="IPR001254">
    <property type="entry name" value="Trypsin_dom"/>
</dbReference>
<dbReference type="InterPro" id="IPR018114">
    <property type="entry name" value="TRYPSIN_HIS"/>
</dbReference>
<keyword evidence="9" id="KW-0812">Transmembrane</keyword>
<evidence type="ECO:0000256" key="5">
    <source>
        <dbReference type="ARBA" id="ARBA00022825"/>
    </source>
</evidence>
<evidence type="ECO:0000256" key="1">
    <source>
        <dbReference type="ARBA" id="ARBA00004613"/>
    </source>
</evidence>
<feature type="domain" description="Peptidase S1" evidence="11">
    <location>
        <begin position="194"/>
        <end position="429"/>
    </location>
</feature>
<evidence type="ECO:0000256" key="9">
    <source>
        <dbReference type="SAM" id="Phobius"/>
    </source>
</evidence>
<reference evidence="12" key="1">
    <citation type="submission" date="2021-12" db="EMBL/GenBank/DDBJ databases">
        <authorList>
            <person name="King R."/>
        </authorList>
    </citation>
    <scope>NUCLEOTIDE SEQUENCE</scope>
</reference>
<dbReference type="GO" id="GO:0005576">
    <property type="term" value="C:extracellular region"/>
    <property type="evidence" value="ECO:0007669"/>
    <property type="project" value="UniProtKB-SubCell"/>
</dbReference>
<keyword evidence="5" id="KW-0720">Serine protease</keyword>
<evidence type="ECO:0000256" key="2">
    <source>
        <dbReference type="ARBA" id="ARBA00022525"/>
    </source>
</evidence>
<evidence type="ECO:0000256" key="6">
    <source>
        <dbReference type="ARBA" id="ARBA00023157"/>
    </source>
</evidence>
<dbReference type="InterPro" id="IPR043504">
    <property type="entry name" value="Peptidase_S1_PA_chymotrypsin"/>
</dbReference>
<sequence length="436" mass="46971">MVTSGQCLVRFSSLRAFRCGGINILKIKELLLFAMALSGIFNFLMPVSMAVNPNCDYYKDMIAGEQYYISNDAYPDYYGSSTSCRYMAVSPVGTRIVMSCEDITLPDTQGCSGDRLAVSLSGDPNFNDAHNYCGKGSITLVSQSNSIVVGLFSTWNSRGGRFVCSLVSIKDGGSGTTTPRPNVCDCGWKHVLRIVGGRETGVHEFPSMAGLIDLSQNSLYCGSSIISDRYVLTAAHCAYGRVAGNIGILVGDHNISSGSDTDKAALYSTQSFVIHERYEPQSQINDIAILKTTKTITFNLEIGPACLPFRYTGTTFEGATVMALGWGALEFSGPKSDTLQEVDLRVVGNAQCQSELPDNIITANQMCTFASGKDACQSDSGGPLLWMDSGIRRLQLLGVISYGLGCATNKPGLNTRVSSYLAWIITQTNDATYCIK</sequence>
<dbReference type="SMART" id="SM00020">
    <property type="entry name" value="Tryp_SPc"/>
    <property type="match status" value="1"/>
</dbReference>
<dbReference type="PROSITE" id="PS50240">
    <property type="entry name" value="TRYPSIN_DOM"/>
    <property type="match status" value="1"/>
</dbReference>
<dbReference type="PRINTS" id="PR00722">
    <property type="entry name" value="CHYMOTRYPSIN"/>
</dbReference>
<dbReference type="Proteomes" id="UP001154078">
    <property type="component" value="Chromosome 2"/>
</dbReference>
<keyword evidence="4" id="KW-0378">Hydrolase</keyword>
<accession>A0A9P0AZ83</accession>
<evidence type="ECO:0000313" key="13">
    <source>
        <dbReference type="Proteomes" id="UP001154078"/>
    </source>
</evidence>
<dbReference type="InterPro" id="IPR009003">
    <property type="entry name" value="Peptidase_S1_PA"/>
</dbReference>
<evidence type="ECO:0000256" key="3">
    <source>
        <dbReference type="ARBA" id="ARBA00022670"/>
    </source>
</evidence>
<dbReference type="Pfam" id="PF00089">
    <property type="entry name" value="Trypsin"/>
    <property type="match status" value="1"/>
</dbReference>
<dbReference type="OrthoDB" id="6380398at2759"/>
<dbReference type="InterPro" id="IPR001314">
    <property type="entry name" value="Peptidase_S1A"/>
</dbReference>
<name>A0A9P0AZ83_BRAAE</name>
<dbReference type="PROSITE" id="PS01180">
    <property type="entry name" value="CUB"/>
    <property type="match status" value="1"/>
</dbReference>
<dbReference type="Gene3D" id="2.40.10.10">
    <property type="entry name" value="Trypsin-like serine proteases"/>
    <property type="match status" value="2"/>
</dbReference>
<dbReference type="FunFam" id="2.40.10.10:FF:000015">
    <property type="entry name" value="Atrial natriuretic peptide-converting enzyme"/>
    <property type="match status" value="1"/>
</dbReference>
<feature type="transmembrane region" description="Helical" evidence="9">
    <location>
        <begin position="30"/>
        <end position="51"/>
    </location>
</feature>
<dbReference type="InterPro" id="IPR000859">
    <property type="entry name" value="CUB_dom"/>
</dbReference>
<gene>
    <name evidence="12" type="ORF">MELIAE_LOCUS4443</name>
</gene>
<comment type="caution">
    <text evidence="8">Lacks conserved residue(s) required for the propagation of feature annotation.</text>
</comment>